<feature type="transmembrane region" description="Helical" evidence="1">
    <location>
        <begin position="705"/>
        <end position="730"/>
    </location>
</feature>
<feature type="transmembrane region" description="Helical" evidence="1">
    <location>
        <begin position="522"/>
        <end position="542"/>
    </location>
</feature>
<accession>A0ABR1C1Q6</accession>
<gene>
    <name evidence="2" type="primary">Necator_chrII.g4497</name>
    <name evidence="2" type="ORF">RB195_016705</name>
</gene>
<organism evidence="2 3">
    <name type="scientific">Necator americanus</name>
    <name type="common">Human hookworm</name>
    <dbReference type="NCBI Taxonomy" id="51031"/>
    <lineage>
        <taxon>Eukaryota</taxon>
        <taxon>Metazoa</taxon>
        <taxon>Ecdysozoa</taxon>
        <taxon>Nematoda</taxon>
        <taxon>Chromadorea</taxon>
        <taxon>Rhabditida</taxon>
        <taxon>Rhabditina</taxon>
        <taxon>Rhabditomorpha</taxon>
        <taxon>Strongyloidea</taxon>
        <taxon>Ancylostomatidae</taxon>
        <taxon>Bunostominae</taxon>
        <taxon>Necator</taxon>
    </lineage>
</organism>
<keyword evidence="3" id="KW-1185">Reference proteome</keyword>
<feature type="transmembrane region" description="Helical" evidence="1">
    <location>
        <begin position="6"/>
        <end position="25"/>
    </location>
</feature>
<dbReference type="Gene3D" id="3.30.420.10">
    <property type="entry name" value="Ribonuclease H-like superfamily/Ribonuclease H"/>
    <property type="match status" value="1"/>
</dbReference>
<protein>
    <recommendedName>
        <fullName evidence="4">G protein-coupled receptor</fullName>
    </recommendedName>
</protein>
<comment type="caution">
    <text evidence="2">The sequence shown here is derived from an EMBL/GenBank/DDBJ whole genome shotgun (WGS) entry which is preliminary data.</text>
</comment>
<proteinExistence type="predicted"/>
<feature type="transmembrane region" description="Helical" evidence="1">
    <location>
        <begin position="46"/>
        <end position="69"/>
    </location>
</feature>
<keyword evidence="1" id="KW-0812">Transmembrane</keyword>
<keyword evidence="1" id="KW-0472">Membrane</keyword>
<feature type="transmembrane region" description="Helical" evidence="1">
    <location>
        <begin position="416"/>
        <end position="437"/>
    </location>
</feature>
<evidence type="ECO:0000256" key="1">
    <source>
        <dbReference type="SAM" id="Phobius"/>
    </source>
</evidence>
<sequence length="802" mass="91679">MFFLFAIVHDIVSAICIAIIVPRPFTIEYGYGFIAIGPGEHMGCAFVLLMIWNVTFMISVVFVVNSFLLQYVQVCNSSPTEAYKDLIRPFILLRYDRNVTDVSFFGFSLNTVSTLDVALFIECLVVVFVIVNIGMYCARNTHICLKQCAMSPNLKRLHQQMFMMLVAELKLALLKVLLKVVHLLKELPLILLFAPRSNYTELMSPDEGVPYIEYSSLKLLDRCLRENFSFDSTKNKRFPMGSDHELMMERSYFIVVECICGFAIAINTLFLLLLFKVHLKAIAIYKMFFLFAIVHDLVSAICIAIIVPRPFTIEYGYGFIAIGPGEHMDCAFVLLMIWNVTFMISVVYVINSFLLQYLQVCNFMKPGKTMTAEKYCKELEELHRKPQLLRPALVKRKGLILLHDNARPPFRSSSKWIFLLSLVNVAIVVNWMFAIWYSSSPTEAYRDLIRPFILSRYNRNVDDVALFGFSLRTASTLDVALFIECLVVAFVIVNVGLYCAINTHICLKQCAMSSNLKRLHQQMFMMLVAEMALTREFTFIFLCTGPLRRWPNGMIFMTFFCLTTISTIMFATTNFLYQYIQLCKSHLLHHPPYVLRSVCVVINFLCVANWMAMIYFCLWPSDEYLSVIDEIWPNKSSSIAMTSYIGISNRDRVDPFKTALLIESLVLLLSLAQVNPYCAMKIHTCLKMNALSLQTKKIHRQMLKLLTVQTACPTLLMHLPLGTMYLLLFAGITSPIVMSFIIGVLMATFPLSVPIIIIVSMKEYRQFFLVKLKLVEPVISSTAAVSFASRNAILNPWKTTTK</sequence>
<name>A0ABR1C1Q6_NECAM</name>
<reference evidence="2 3" key="1">
    <citation type="submission" date="2023-08" db="EMBL/GenBank/DDBJ databases">
        <title>A Necator americanus chromosomal reference genome.</title>
        <authorList>
            <person name="Ilik V."/>
            <person name="Petrzelkova K.J."/>
            <person name="Pardy F."/>
            <person name="Fuh T."/>
            <person name="Niatou-Singa F.S."/>
            <person name="Gouil Q."/>
            <person name="Baker L."/>
            <person name="Ritchie M.E."/>
            <person name="Jex A.R."/>
            <person name="Gazzola D."/>
            <person name="Li H."/>
            <person name="Toshio Fujiwara R."/>
            <person name="Zhan B."/>
            <person name="Aroian R.V."/>
            <person name="Pafco B."/>
            <person name="Schwarz E.M."/>
        </authorList>
    </citation>
    <scope>NUCLEOTIDE SEQUENCE [LARGE SCALE GENOMIC DNA]</scope>
    <source>
        <strain evidence="2 3">Aroian</strain>
        <tissue evidence="2">Whole animal</tissue>
    </source>
</reference>
<dbReference type="Pfam" id="PF10326">
    <property type="entry name" value="7TM_GPCR_Str"/>
    <property type="match status" value="2"/>
</dbReference>
<dbReference type="Proteomes" id="UP001303046">
    <property type="component" value="Unassembled WGS sequence"/>
</dbReference>
<feature type="transmembrane region" description="Helical" evidence="1">
    <location>
        <begin position="736"/>
        <end position="759"/>
    </location>
</feature>
<feature type="transmembrane region" description="Helical" evidence="1">
    <location>
        <begin position="117"/>
        <end position="138"/>
    </location>
</feature>
<dbReference type="PANTHER" id="PTHR22943:SF248">
    <property type="entry name" value="SEVEN TM RECEPTOR"/>
    <property type="match status" value="1"/>
</dbReference>
<evidence type="ECO:0000313" key="2">
    <source>
        <dbReference type="EMBL" id="KAK6732486.1"/>
    </source>
</evidence>
<feature type="transmembrane region" description="Helical" evidence="1">
    <location>
        <begin position="331"/>
        <end position="355"/>
    </location>
</feature>
<dbReference type="EMBL" id="JAVFWL010000002">
    <property type="protein sequence ID" value="KAK6732486.1"/>
    <property type="molecule type" value="Genomic_DNA"/>
</dbReference>
<evidence type="ECO:0000313" key="3">
    <source>
        <dbReference type="Proteomes" id="UP001303046"/>
    </source>
</evidence>
<feature type="transmembrane region" description="Helical" evidence="1">
    <location>
        <begin position="287"/>
        <end position="311"/>
    </location>
</feature>
<feature type="transmembrane region" description="Helical" evidence="1">
    <location>
        <begin position="479"/>
        <end position="501"/>
    </location>
</feature>
<feature type="transmembrane region" description="Helical" evidence="1">
    <location>
        <begin position="658"/>
        <end position="678"/>
    </location>
</feature>
<dbReference type="InterPro" id="IPR036397">
    <property type="entry name" value="RNaseH_sf"/>
</dbReference>
<evidence type="ECO:0008006" key="4">
    <source>
        <dbReference type="Google" id="ProtNLM"/>
    </source>
</evidence>
<dbReference type="InterPro" id="IPR019428">
    <property type="entry name" value="7TM_GPCR_serpentine_rcpt_Str"/>
</dbReference>
<feature type="transmembrane region" description="Helical" evidence="1">
    <location>
        <begin position="252"/>
        <end position="275"/>
    </location>
</feature>
<dbReference type="PANTHER" id="PTHR22943">
    <property type="entry name" value="7-TRANSMEMBRANE DOMAIN RECEPTOR C.ELEGANS"/>
    <property type="match status" value="1"/>
</dbReference>
<feature type="transmembrane region" description="Helical" evidence="1">
    <location>
        <begin position="554"/>
        <end position="577"/>
    </location>
</feature>
<keyword evidence="1" id="KW-1133">Transmembrane helix</keyword>
<feature type="transmembrane region" description="Helical" evidence="1">
    <location>
        <begin position="598"/>
        <end position="616"/>
    </location>
</feature>